<reference evidence="2" key="1">
    <citation type="submission" date="2014-07" db="EMBL/GenBank/DDBJ databases">
        <authorList>
            <person name="Martin A.A"/>
            <person name="De Silva N."/>
        </authorList>
    </citation>
    <scope>NUCLEOTIDE SEQUENCE</scope>
</reference>
<accession>A0A0K0FRX5</accession>
<feature type="compositionally biased region" description="Acidic residues" evidence="1">
    <location>
        <begin position="79"/>
        <end position="89"/>
    </location>
</feature>
<dbReference type="Proteomes" id="UP000035680">
    <property type="component" value="Unassembled WGS sequence"/>
</dbReference>
<protein>
    <submittedName>
        <fullName evidence="3">Uncharacterized protein</fullName>
    </submittedName>
</protein>
<dbReference type="AlphaFoldDB" id="A0A0K0FRX5"/>
<sequence length="89" mass="10430">MLEIEKLRGIPTFRHLYEGVNERLSLVCKGSGGTFYFNKQLKETLLESDENLKVRDVILTEIKRKSRERRATDRNSQENVEENPDGYNI</sequence>
<evidence type="ECO:0000313" key="3">
    <source>
        <dbReference type="WBParaSite" id="SVE_1303300.1"/>
    </source>
</evidence>
<reference evidence="3" key="2">
    <citation type="submission" date="2015-08" db="UniProtKB">
        <authorList>
            <consortium name="WormBaseParasite"/>
        </authorList>
    </citation>
    <scope>IDENTIFICATION</scope>
</reference>
<keyword evidence="2" id="KW-1185">Reference proteome</keyword>
<feature type="region of interest" description="Disordered" evidence="1">
    <location>
        <begin position="66"/>
        <end position="89"/>
    </location>
</feature>
<evidence type="ECO:0000313" key="2">
    <source>
        <dbReference type="Proteomes" id="UP000035680"/>
    </source>
</evidence>
<evidence type="ECO:0000256" key="1">
    <source>
        <dbReference type="SAM" id="MobiDB-lite"/>
    </source>
</evidence>
<dbReference type="WBParaSite" id="SVE_1303300.1">
    <property type="protein sequence ID" value="SVE_1303300.1"/>
    <property type="gene ID" value="SVE_1303300"/>
</dbReference>
<organism evidence="2 3">
    <name type="scientific">Strongyloides venezuelensis</name>
    <name type="common">Threadworm</name>
    <dbReference type="NCBI Taxonomy" id="75913"/>
    <lineage>
        <taxon>Eukaryota</taxon>
        <taxon>Metazoa</taxon>
        <taxon>Ecdysozoa</taxon>
        <taxon>Nematoda</taxon>
        <taxon>Chromadorea</taxon>
        <taxon>Rhabditida</taxon>
        <taxon>Tylenchina</taxon>
        <taxon>Panagrolaimomorpha</taxon>
        <taxon>Strongyloidoidea</taxon>
        <taxon>Strongyloididae</taxon>
        <taxon>Strongyloides</taxon>
    </lineage>
</organism>
<name>A0A0K0FRX5_STRVS</name>
<feature type="compositionally biased region" description="Basic and acidic residues" evidence="1">
    <location>
        <begin position="66"/>
        <end position="76"/>
    </location>
</feature>
<proteinExistence type="predicted"/>